<dbReference type="Proteomes" id="UP000347681">
    <property type="component" value="Unassembled WGS sequence"/>
</dbReference>
<dbReference type="EMBL" id="VVZB01000001">
    <property type="protein sequence ID" value="KAA5386260.1"/>
    <property type="molecule type" value="Genomic_DNA"/>
</dbReference>
<keyword evidence="2 4" id="KW-0378">Hydrolase</keyword>
<dbReference type="InterPro" id="IPR051795">
    <property type="entry name" value="Glycosyl_Hydrlase_43"/>
</dbReference>
<evidence type="ECO:0000256" key="2">
    <source>
        <dbReference type="ARBA" id="ARBA00022801"/>
    </source>
</evidence>
<dbReference type="SUPFAM" id="SSF75005">
    <property type="entry name" value="Arabinanase/levansucrase/invertase"/>
    <property type="match status" value="1"/>
</dbReference>
<organism evidence="5 7">
    <name type="scientific">Phocaeicola dorei</name>
    <dbReference type="NCBI Taxonomy" id="357276"/>
    <lineage>
        <taxon>Bacteria</taxon>
        <taxon>Pseudomonadati</taxon>
        <taxon>Bacteroidota</taxon>
        <taxon>Bacteroidia</taxon>
        <taxon>Bacteroidales</taxon>
        <taxon>Bacteroidaceae</taxon>
        <taxon>Phocaeicola</taxon>
    </lineage>
</organism>
<evidence type="ECO:0000256" key="3">
    <source>
        <dbReference type="ARBA" id="ARBA00023295"/>
    </source>
</evidence>
<evidence type="ECO:0000313" key="7">
    <source>
        <dbReference type="Proteomes" id="UP000347681"/>
    </source>
</evidence>
<dbReference type="Pfam" id="PF04616">
    <property type="entry name" value="Glyco_hydro_43"/>
    <property type="match status" value="1"/>
</dbReference>
<dbReference type="GO" id="GO:0004553">
    <property type="term" value="F:hydrolase activity, hydrolyzing O-glycosyl compounds"/>
    <property type="evidence" value="ECO:0007669"/>
    <property type="project" value="InterPro"/>
</dbReference>
<dbReference type="CDD" id="cd08986">
    <property type="entry name" value="GH43-like"/>
    <property type="match status" value="1"/>
</dbReference>
<sequence length="339" mass="38757">MTWSGMATGSAVERGLIPPFKPALELHIRDVVVTLGGDGNYYMTGSIGDNIWAWTQGIELWKSSDLYEWEYMGLVWNIDKEADQWVKDWRKHPRRAVRSIWAPEIHYIKRNYFIVFSMCPDGIGMLKSSTGKPEGPYVDAFNVNGPIISGGIGATLFEDEDGKVYFTYGAATRIALMKDDMSGFAGPFEQIIFDEPDNNPHHHAAKCEPRGMNDLGHEGAVLFKRNGKYYLGAADNYEGRYSTCLAISDNIYGPYKKRHEGVPCGGGTGYFRDKERYWWCSYFGNDSQSHFREKVGFVRVDFTSDGRVFVAKEQPFVTLEKKEEWVAKWMKVWKNEYNE</sequence>
<reference evidence="6" key="2">
    <citation type="submission" date="2023-10" db="EMBL/GenBank/DDBJ databases">
        <title>Genome of Potential pathogenic bacteria in Crohn's disease.</title>
        <authorList>
            <person name="Rodriguez-Palacios A."/>
        </authorList>
    </citation>
    <scope>NUCLEOTIDE SEQUENCE</scope>
    <source>
        <strain evidence="6">CavFT-hAR62</strain>
    </source>
</reference>
<dbReference type="PANTHER" id="PTHR42812">
    <property type="entry name" value="BETA-XYLOSIDASE"/>
    <property type="match status" value="1"/>
</dbReference>
<reference evidence="5 7" key="1">
    <citation type="journal article" date="2019" name="Nat. Med.">
        <title>A library of human gut bacterial isolates paired with longitudinal multiomics data enables mechanistic microbiome research.</title>
        <authorList>
            <person name="Poyet M."/>
            <person name="Groussin M."/>
            <person name="Gibbons S.M."/>
            <person name="Avila-Pacheco J."/>
            <person name="Jiang X."/>
            <person name="Kearney S.M."/>
            <person name="Perrotta A.R."/>
            <person name="Berdy B."/>
            <person name="Zhao S."/>
            <person name="Lieberman T.D."/>
            <person name="Swanson P.K."/>
            <person name="Smith M."/>
            <person name="Roesemann S."/>
            <person name="Alexander J.E."/>
            <person name="Rich S.A."/>
            <person name="Livny J."/>
            <person name="Vlamakis H."/>
            <person name="Clish C."/>
            <person name="Bullock K."/>
            <person name="Deik A."/>
            <person name="Scott J."/>
            <person name="Pierce K.A."/>
            <person name="Xavier R.J."/>
            <person name="Alm E.J."/>
        </authorList>
    </citation>
    <scope>NUCLEOTIDE SEQUENCE [LARGE SCALE GENOMIC DNA]</scope>
    <source>
        <strain evidence="5 7">BIOML-A5</strain>
    </source>
</reference>
<name>A0A5M6A140_9BACT</name>
<dbReference type="RefSeq" id="WP_149940562.1">
    <property type="nucleotide sequence ID" value="NZ_BAABZF010000001.1"/>
</dbReference>
<evidence type="ECO:0000256" key="4">
    <source>
        <dbReference type="RuleBase" id="RU361187"/>
    </source>
</evidence>
<dbReference type="Proteomes" id="UP001181086">
    <property type="component" value="Unassembled WGS sequence"/>
</dbReference>
<gene>
    <name evidence="5" type="ORF">F2Y61_00050</name>
    <name evidence="6" type="ORF">RVH45_20120</name>
</gene>
<protein>
    <submittedName>
        <fullName evidence="5">Family 43 glycosylhydrolase</fullName>
    </submittedName>
</protein>
<dbReference type="InterPro" id="IPR006710">
    <property type="entry name" value="Glyco_hydro_43"/>
</dbReference>
<accession>A0A5M6A140</accession>
<dbReference type="AlphaFoldDB" id="A0A5M6A140"/>
<dbReference type="Gene3D" id="2.115.10.20">
    <property type="entry name" value="Glycosyl hydrolase domain, family 43"/>
    <property type="match status" value="1"/>
</dbReference>
<evidence type="ECO:0000313" key="5">
    <source>
        <dbReference type="EMBL" id="KAA5386260.1"/>
    </source>
</evidence>
<dbReference type="PANTHER" id="PTHR42812:SF14">
    <property type="entry name" value="SECRETED PROTEIN"/>
    <property type="match status" value="1"/>
</dbReference>
<evidence type="ECO:0000313" key="6">
    <source>
        <dbReference type="EMBL" id="MDU0272145.1"/>
    </source>
</evidence>
<proteinExistence type="inferred from homology"/>
<keyword evidence="3 4" id="KW-0326">Glycosidase</keyword>
<dbReference type="GO" id="GO:0005975">
    <property type="term" value="P:carbohydrate metabolic process"/>
    <property type="evidence" value="ECO:0007669"/>
    <property type="project" value="InterPro"/>
</dbReference>
<dbReference type="EMBL" id="JAWDEV010000012">
    <property type="protein sequence ID" value="MDU0272145.1"/>
    <property type="molecule type" value="Genomic_DNA"/>
</dbReference>
<evidence type="ECO:0000256" key="1">
    <source>
        <dbReference type="ARBA" id="ARBA00009865"/>
    </source>
</evidence>
<comment type="similarity">
    <text evidence="1 4">Belongs to the glycosyl hydrolase 43 family.</text>
</comment>
<dbReference type="InterPro" id="IPR023296">
    <property type="entry name" value="Glyco_hydro_beta-prop_sf"/>
</dbReference>
<comment type="caution">
    <text evidence="5">The sequence shown here is derived from an EMBL/GenBank/DDBJ whole genome shotgun (WGS) entry which is preliminary data.</text>
</comment>